<sequence length="411" mass="46954">MTIRPEGETMDNAYLHWLDLTAADRDKARKVLDLFNEQGTVDELGLGSLRDVLSNALFPGTSVLHTRLRYVLFIPWVYQQLEARHGNFDVASEARRLEVTLIDALATSDAPEGIIGVHAREAVARLASSAYWAALVHWGLFVPAKSQGWYHAHFHSLRRRRSDYPRTDDPGVIWTQEATWHPRLPPAPDAFPEDAAFALTPEEADFLLGRLEATCNGTLLAWLAREGSSSPAEYLWEDPEALRGPPAICDVVELARRFSRHVEGAPLLYNLLLAELRRTEHDRADDEEWIEHYRDALAEWANREADEDAFDPEALWHFVRLHGAHLPTPQQRFVETWSRRVAMNGPDGVVNDEELRRLIADRERQLKGPRARVVNQGRLLDWRGNVGVGRMQFRWPQVRRLLIDLHKGLGH</sequence>
<name>L0E0N7_THIND</name>
<dbReference type="KEGG" id="tni:TVNIR_3175"/>
<dbReference type="HOGENOM" id="CLU_703606_0_0_6"/>
<dbReference type="InterPro" id="IPR045941">
    <property type="entry name" value="DUF6361"/>
</dbReference>
<reference evidence="1" key="1">
    <citation type="submission" date="2015-12" db="EMBL/GenBank/DDBJ databases">
        <authorList>
            <person name="Tikhonova T.V."/>
            <person name="Pavlov A.R."/>
            <person name="Beletsky A.V."/>
            <person name="Mardanov A.V."/>
            <person name="Sorokin D.Y."/>
            <person name="Ravin N.V."/>
            <person name="Popov V.O."/>
        </authorList>
    </citation>
    <scope>NUCLEOTIDE SEQUENCE</scope>
    <source>
        <strain evidence="1">DSM 14787</strain>
    </source>
</reference>
<dbReference type="PATRIC" id="fig|1255043.3.peg.3203"/>
<dbReference type="EMBL" id="CP003989">
    <property type="protein sequence ID" value="AGA34812.1"/>
    <property type="molecule type" value="Genomic_DNA"/>
</dbReference>
<dbReference type="Pfam" id="PF19888">
    <property type="entry name" value="DUF6361"/>
    <property type="match status" value="1"/>
</dbReference>
<dbReference type="STRING" id="1255043.TVNIR_3175"/>
<dbReference type="eggNOG" id="ENOG502ZB6I">
    <property type="taxonomic scope" value="Bacteria"/>
</dbReference>
<accession>L0E0N7</accession>
<dbReference type="Proteomes" id="UP000010809">
    <property type="component" value="Chromosome"/>
</dbReference>
<organism evidence="1 2">
    <name type="scientific">Thioalkalivibrio nitratireducens (strain DSM 14787 / UNIQEM 213 / ALEN2)</name>
    <dbReference type="NCBI Taxonomy" id="1255043"/>
    <lineage>
        <taxon>Bacteria</taxon>
        <taxon>Pseudomonadati</taxon>
        <taxon>Pseudomonadota</taxon>
        <taxon>Gammaproteobacteria</taxon>
        <taxon>Chromatiales</taxon>
        <taxon>Ectothiorhodospiraceae</taxon>
        <taxon>Thioalkalivibrio</taxon>
    </lineage>
</organism>
<evidence type="ECO:0000313" key="1">
    <source>
        <dbReference type="EMBL" id="AGA34812.1"/>
    </source>
</evidence>
<dbReference type="AlphaFoldDB" id="L0E0N7"/>
<gene>
    <name evidence="1" type="ordered locus">TVNIR_3175</name>
</gene>
<keyword evidence="2" id="KW-1185">Reference proteome</keyword>
<proteinExistence type="predicted"/>
<protein>
    <submittedName>
        <fullName evidence="1">Uncharacterized protein</fullName>
    </submittedName>
</protein>
<evidence type="ECO:0000313" key="2">
    <source>
        <dbReference type="Proteomes" id="UP000010809"/>
    </source>
</evidence>